<dbReference type="InterPro" id="IPR003833">
    <property type="entry name" value="CT_C_D"/>
</dbReference>
<dbReference type="AlphaFoldDB" id="K2KFK6"/>
<dbReference type="InterPro" id="IPR010016">
    <property type="entry name" value="PxpB"/>
</dbReference>
<dbReference type="EMBL" id="AMRI01000005">
    <property type="protein sequence ID" value="EKE76125.1"/>
    <property type="molecule type" value="Genomic_DNA"/>
</dbReference>
<keyword evidence="2 5" id="KW-0378">Hydrolase</keyword>
<keyword evidence="1" id="KW-0547">Nucleotide-binding</keyword>
<dbReference type="STRING" id="745411.B3C1_04435"/>
<dbReference type="OrthoDB" id="9778567at2"/>
<dbReference type="SMART" id="SM00796">
    <property type="entry name" value="AHS1"/>
    <property type="match status" value="1"/>
</dbReference>
<dbReference type="GO" id="GO:0005524">
    <property type="term" value="F:ATP binding"/>
    <property type="evidence" value="ECO:0007669"/>
    <property type="project" value="UniProtKB-KW"/>
</dbReference>
<dbReference type="GO" id="GO:0016787">
    <property type="term" value="F:hydrolase activity"/>
    <property type="evidence" value="ECO:0007669"/>
    <property type="project" value="UniProtKB-KW"/>
</dbReference>
<dbReference type="NCBIfam" id="TIGR00370">
    <property type="entry name" value="5-oxoprolinase subunit PxpB"/>
    <property type="match status" value="1"/>
</dbReference>
<dbReference type="SUPFAM" id="SSF160467">
    <property type="entry name" value="PH0987 N-terminal domain-like"/>
    <property type="match status" value="1"/>
</dbReference>
<keyword evidence="6" id="KW-1185">Reference proteome</keyword>
<evidence type="ECO:0000259" key="4">
    <source>
        <dbReference type="SMART" id="SM00796"/>
    </source>
</evidence>
<evidence type="ECO:0000256" key="3">
    <source>
        <dbReference type="ARBA" id="ARBA00022840"/>
    </source>
</evidence>
<dbReference type="Pfam" id="PF02682">
    <property type="entry name" value="CT_C_D"/>
    <property type="match status" value="1"/>
</dbReference>
<name>K2KFK6_9GAMM</name>
<gene>
    <name evidence="5" type="ORF">B3C1_04435</name>
</gene>
<proteinExistence type="predicted"/>
<dbReference type="PANTHER" id="PTHR34698">
    <property type="entry name" value="5-OXOPROLINASE SUBUNIT B"/>
    <property type="match status" value="1"/>
</dbReference>
<dbReference type="Proteomes" id="UP000006755">
    <property type="component" value="Unassembled WGS sequence"/>
</dbReference>
<keyword evidence="3" id="KW-0067">ATP-binding</keyword>
<protein>
    <submittedName>
        <fullName evidence="5">Allophanate hydrolase subunit 1</fullName>
    </submittedName>
</protein>
<evidence type="ECO:0000313" key="6">
    <source>
        <dbReference type="Proteomes" id="UP000006755"/>
    </source>
</evidence>
<dbReference type="RefSeq" id="WP_008483196.1">
    <property type="nucleotide sequence ID" value="NZ_AMRI01000005.1"/>
</dbReference>
<accession>K2KFK6</accession>
<evidence type="ECO:0000256" key="1">
    <source>
        <dbReference type="ARBA" id="ARBA00022741"/>
    </source>
</evidence>
<reference evidence="5 6" key="1">
    <citation type="journal article" date="2012" name="J. Bacteriol.">
        <title>Genome Sequence of Gallaecimonas xiamenensis Type Strain 3-C-1.</title>
        <authorList>
            <person name="Lai Q."/>
            <person name="Wang L."/>
            <person name="Wang W."/>
            <person name="Shao Z."/>
        </authorList>
    </citation>
    <scope>NUCLEOTIDE SEQUENCE [LARGE SCALE GENOMIC DNA]</scope>
    <source>
        <strain evidence="5 6">3-C-1</strain>
    </source>
</reference>
<evidence type="ECO:0000256" key="2">
    <source>
        <dbReference type="ARBA" id="ARBA00022801"/>
    </source>
</evidence>
<dbReference type="Gene3D" id="2.40.100.10">
    <property type="entry name" value="Cyclophilin-like"/>
    <property type="match status" value="1"/>
</dbReference>
<feature type="domain" description="Carboxyltransferase" evidence="4">
    <location>
        <begin position="3"/>
        <end position="197"/>
    </location>
</feature>
<comment type="caution">
    <text evidence="5">The sequence shown here is derived from an EMBL/GenBank/DDBJ whole genome shotgun (WGS) entry which is preliminary data.</text>
</comment>
<dbReference type="PATRIC" id="fig|745411.4.peg.876"/>
<evidence type="ECO:0000313" key="5">
    <source>
        <dbReference type="EMBL" id="EKE76125.1"/>
    </source>
</evidence>
<organism evidence="5 6">
    <name type="scientific">Gallaecimonas xiamenensis 3-C-1</name>
    <dbReference type="NCBI Taxonomy" id="745411"/>
    <lineage>
        <taxon>Bacteria</taxon>
        <taxon>Pseudomonadati</taxon>
        <taxon>Pseudomonadota</taxon>
        <taxon>Gammaproteobacteria</taxon>
        <taxon>Enterobacterales</taxon>
        <taxon>Gallaecimonadaceae</taxon>
        <taxon>Gallaecimonas</taxon>
    </lineage>
</organism>
<dbReference type="eggNOG" id="COG2049">
    <property type="taxonomic scope" value="Bacteria"/>
</dbReference>
<dbReference type="InterPro" id="IPR029000">
    <property type="entry name" value="Cyclophilin-like_dom_sf"/>
</dbReference>
<dbReference type="PANTHER" id="PTHR34698:SF2">
    <property type="entry name" value="5-OXOPROLINASE SUBUNIT B"/>
    <property type="match status" value="1"/>
</dbReference>
<sequence length="210" mass="22823">MILTWSALGDRALVLTLEEADPAAQRQLHWLARQLAQSPALSEAVPGMGNLTLVLNSPLADIPALAQQALALWDKRPEAAPAGQLHKIKVRYQGPDLHQVAEYSGLTEQAVVERHAKATYEVAFIGFMPGFAYLTGMDKRLAMPRRAEPRVQVPAGAVAIAGQQTGLYPRQSPGGWQIIGYADTPLFDINQSPPALLQPGDQIQFEVSRD</sequence>
<dbReference type="SUPFAM" id="SSF50891">
    <property type="entry name" value="Cyclophilin-like"/>
    <property type="match status" value="1"/>
</dbReference>